<evidence type="ECO:0000313" key="4">
    <source>
        <dbReference type="Proteomes" id="UP001324115"/>
    </source>
</evidence>
<feature type="chain" id="PRO_5042945334" evidence="2">
    <location>
        <begin position="29"/>
        <end position="229"/>
    </location>
</feature>
<dbReference type="PANTHER" id="PTHR31903:SF4">
    <property type="entry name" value="OS11G0490300 PROTEIN"/>
    <property type="match status" value="1"/>
</dbReference>
<organism evidence="3 4">
    <name type="scientific">Quercus rubra</name>
    <name type="common">Northern red oak</name>
    <name type="synonym">Quercus borealis</name>
    <dbReference type="NCBI Taxonomy" id="3512"/>
    <lineage>
        <taxon>Eukaryota</taxon>
        <taxon>Viridiplantae</taxon>
        <taxon>Streptophyta</taxon>
        <taxon>Embryophyta</taxon>
        <taxon>Tracheophyta</taxon>
        <taxon>Spermatophyta</taxon>
        <taxon>Magnoliopsida</taxon>
        <taxon>eudicotyledons</taxon>
        <taxon>Gunneridae</taxon>
        <taxon>Pentapetalae</taxon>
        <taxon>rosids</taxon>
        <taxon>fabids</taxon>
        <taxon>Fagales</taxon>
        <taxon>Fagaceae</taxon>
        <taxon>Quercus</taxon>
    </lineage>
</organism>
<dbReference type="PANTHER" id="PTHR31903">
    <property type="entry name" value="F12F1.11-RELATED"/>
    <property type="match status" value="1"/>
</dbReference>
<feature type="region of interest" description="Disordered" evidence="1">
    <location>
        <begin position="39"/>
        <end position="71"/>
    </location>
</feature>
<feature type="region of interest" description="Disordered" evidence="1">
    <location>
        <begin position="117"/>
        <end position="150"/>
    </location>
</feature>
<keyword evidence="2" id="KW-0732">Signal</keyword>
<proteinExistence type="predicted"/>
<dbReference type="EMBL" id="JAXUIC010000006">
    <property type="protein sequence ID" value="KAK4587114.1"/>
    <property type="molecule type" value="Genomic_DNA"/>
</dbReference>
<name>A0AAN7F7T5_QUERU</name>
<evidence type="ECO:0000256" key="2">
    <source>
        <dbReference type="SAM" id="SignalP"/>
    </source>
</evidence>
<keyword evidence="4" id="KW-1185">Reference proteome</keyword>
<feature type="compositionally biased region" description="Low complexity" evidence="1">
    <location>
        <begin position="55"/>
        <end position="71"/>
    </location>
</feature>
<accession>A0AAN7F7T5</accession>
<evidence type="ECO:0000313" key="3">
    <source>
        <dbReference type="EMBL" id="KAK4587114.1"/>
    </source>
</evidence>
<reference evidence="3 4" key="1">
    <citation type="journal article" date="2023" name="G3 (Bethesda)">
        <title>A haplotype-resolved chromosome-scale genome for Quercus rubra L. provides insights into the genetics of adaptive traits for red oak species.</title>
        <authorList>
            <person name="Kapoor B."/>
            <person name="Jenkins J."/>
            <person name="Schmutz J."/>
            <person name="Zhebentyayeva T."/>
            <person name="Kuelheim C."/>
            <person name="Coggeshall M."/>
            <person name="Heim C."/>
            <person name="Lasky J.R."/>
            <person name="Leites L."/>
            <person name="Islam-Faridi N."/>
            <person name="Romero-Severson J."/>
            <person name="DeLeo V.L."/>
            <person name="Lucas S.M."/>
            <person name="Lazic D."/>
            <person name="Gailing O."/>
            <person name="Carlson J."/>
            <person name="Staton M."/>
        </authorList>
    </citation>
    <scope>NUCLEOTIDE SEQUENCE [LARGE SCALE GENOMIC DNA]</scope>
    <source>
        <strain evidence="3">Pseudo-F2</strain>
    </source>
</reference>
<dbReference type="AlphaFoldDB" id="A0AAN7F7T5"/>
<sequence>MKIKNKLLLAAILALASVLSLEDREVLAYMITYSMKTTTPSPITQDSKRKPPKKAPNNHNKNSNNNNNTNNTHKPPMFECDCFDCDTSYWFKWDSSPNCELIHQAIEAFEDHLAHGEKSKKVNGRGKHRDKPTHHVPEKPSSDDVSETPLPEIEESFDFSKEKDDKVVVIAANDVEERDTEKYEVEECEEDNKEEEMVTIQTMVVATTNNNTPVNGFFLCLFAKKIYGF</sequence>
<evidence type="ECO:0000256" key="1">
    <source>
        <dbReference type="SAM" id="MobiDB-lite"/>
    </source>
</evidence>
<feature type="compositionally biased region" description="Basic and acidic residues" evidence="1">
    <location>
        <begin position="133"/>
        <end position="142"/>
    </location>
</feature>
<feature type="compositionally biased region" description="Basic residues" evidence="1">
    <location>
        <begin position="121"/>
        <end position="132"/>
    </location>
</feature>
<feature type="signal peptide" evidence="2">
    <location>
        <begin position="1"/>
        <end position="28"/>
    </location>
</feature>
<gene>
    <name evidence="3" type="ORF">RGQ29_024014</name>
</gene>
<protein>
    <submittedName>
        <fullName evidence="3">Uncharacterized protein</fullName>
    </submittedName>
</protein>
<comment type="caution">
    <text evidence="3">The sequence shown here is derived from an EMBL/GenBank/DDBJ whole genome shotgun (WGS) entry which is preliminary data.</text>
</comment>
<dbReference type="Proteomes" id="UP001324115">
    <property type="component" value="Unassembled WGS sequence"/>
</dbReference>